<reference evidence="2" key="1">
    <citation type="submission" date="2016-10" db="EMBL/GenBank/DDBJ databases">
        <authorList>
            <person name="Varghese N."/>
            <person name="Submissions S."/>
        </authorList>
    </citation>
    <scope>NUCLEOTIDE SEQUENCE [LARGE SCALE GENOMIC DNA]</scope>
    <source>
        <strain evidence="2">IBRC-M 10403</strain>
    </source>
</reference>
<proteinExistence type="predicted"/>
<dbReference type="RefSeq" id="WP_091456911.1">
    <property type="nucleotide sequence ID" value="NZ_FMZZ01000020.1"/>
</dbReference>
<keyword evidence="2" id="KW-1185">Reference proteome</keyword>
<organism evidence="1 2">
    <name type="scientific">Actinokineospora iranica</name>
    <dbReference type="NCBI Taxonomy" id="1271860"/>
    <lineage>
        <taxon>Bacteria</taxon>
        <taxon>Bacillati</taxon>
        <taxon>Actinomycetota</taxon>
        <taxon>Actinomycetes</taxon>
        <taxon>Pseudonocardiales</taxon>
        <taxon>Pseudonocardiaceae</taxon>
        <taxon>Actinokineospora</taxon>
    </lineage>
</organism>
<protein>
    <recommendedName>
        <fullName evidence="3">DUF4177 domain-containing protein</fullName>
    </recommendedName>
</protein>
<dbReference type="OrthoDB" id="3695711at2"/>
<dbReference type="STRING" id="1271860.SAMN05216174_12074"/>
<sequence length="83" mass="9062">MGIFKDAKANTASADAQKAAQAGQTVFVARFNYPATHHGLSGQIADWSVQIQAVESAGWRVEHFSVAADTKGRPEAYVMFRRH</sequence>
<evidence type="ECO:0000313" key="2">
    <source>
        <dbReference type="Proteomes" id="UP000199501"/>
    </source>
</evidence>
<dbReference type="AlphaFoldDB" id="A0A1G6Y7F2"/>
<name>A0A1G6Y7F2_9PSEU</name>
<gene>
    <name evidence="1" type="ORF">SAMN05216174_12074</name>
</gene>
<dbReference type="EMBL" id="FMZZ01000020">
    <property type="protein sequence ID" value="SDD86424.1"/>
    <property type="molecule type" value="Genomic_DNA"/>
</dbReference>
<evidence type="ECO:0000313" key="1">
    <source>
        <dbReference type="EMBL" id="SDD86424.1"/>
    </source>
</evidence>
<dbReference type="Proteomes" id="UP000199501">
    <property type="component" value="Unassembled WGS sequence"/>
</dbReference>
<accession>A0A1G6Y7F2</accession>
<evidence type="ECO:0008006" key="3">
    <source>
        <dbReference type="Google" id="ProtNLM"/>
    </source>
</evidence>